<protein>
    <recommendedName>
        <fullName evidence="1">DUF397 domain-containing protein</fullName>
    </recommendedName>
</protein>
<gene>
    <name evidence="2" type="ORF">GCM10009550_35620</name>
</gene>
<proteinExistence type="predicted"/>
<dbReference type="EMBL" id="BAAAHH010000013">
    <property type="protein sequence ID" value="GAA0953519.1"/>
    <property type="molecule type" value="Genomic_DNA"/>
</dbReference>
<name>A0ABP4BQK3_9ACTN</name>
<evidence type="ECO:0000313" key="2">
    <source>
        <dbReference type="EMBL" id="GAA0953519.1"/>
    </source>
</evidence>
<dbReference type="Pfam" id="PF04149">
    <property type="entry name" value="DUF397"/>
    <property type="match status" value="1"/>
</dbReference>
<feature type="domain" description="DUF397" evidence="1">
    <location>
        <begin position="4"/>
        <end position="57"/>
    </location>
</feature>
<sequence length="60" mass="6821">MEIEWRKSSYSGTVSDDICVELARFPQGVGVQDSKNPDLGHLVLTRQQFVRLTSGLKRRD</sequence>
<reference evidence="3" key="1">
    <citation type="journal article" date="2019" name="Int. J. Syst. Evol. Microbiol.">
        <title>The Global Catalogue of Microorganisms (GCM) 10K type strain sequencing project: providing services to taxonomists for standard genome sequencing and annotation.</title>
        <authorList>
            <consortium name="The Broad Institute Genomics Platform"/>
            <consortium name="The Broad Institute Genome Sequencing Center for Infectious Disease"/>
            <person name="Wu L."/>
            <person name="Ma J."/>
        </authorList>
    </citation>
    <scope>NUCLEOTIDE SEQUENCE [LARGE SCALE GENOMIC DNA]</scope>
    <source>
        <strain evidence="3">JCM 10696</strain>
    </source>
</reference>
<keyword evidence="3" id="KW-1185">Reference proteome</keyword>
<dbReference type="RefSeq" id="WP_344241956.1">
    <property type="nucleotide sequence ID" value="NZ_BAAAHH010000013.1"/>
</dbReference>
<dbReference type="Proteomes" id="UP001500665">
    <property type="component" value="Unassembled WGS sequence"/>
</dbReference>
<evidence type="ECO:0000259" key="1">
    <source>
        <dbReference type="Pfam" id="PF04149"/>
    </source>
</evidence>
<organism evidence="2 3">
    <name type="scientific">Actinocorallia libanotica</name>
    <dbReference type="NCBI Taxonomy" id="46162"/>
    <lineage>
        <taxon>Bacteria</taxon>
        <taxon>Bacillati</taxon>
        <taxon>Actinomycetota</taxon>
        <taxon>Actinomycetes</taxon>
        <taxon>Streptosporangiales</taxon>
        <taxon>Thermomonosporaceae</taxon>
        <taxon>Actinocorallia</taxon>
    </lineage>
</organism>
<accession>A0ABP4BQK3</accession>
<evidence type="ECO:0000313" key="3">
    <source>
        <dbReference type="Proteomes" id="UP001500665"/>
    </source>
</evidence>
<dbReference type="InterPro" id="IPR007278">
    <property type="entry name" value="DUF397"/>
</dbReference>
<comment type="caution">
    <text evidence="2">The sequence shown here is derived from an EMBL/GenBank/DDBJ whole genome shotgun (WGS) entry which is preliminary data.</text>
</comment>